<proteinExistence type="predicted"/>
<evidence type="ECO:0000313" key="1">
    <source>
        <dbReference type="EMBL" id="BAP57615.1"/>
    </source>
</evidence>
<dbReference type="AlphaFoldDB" id="A0A090APW2"/>
<gene>
    <name evidence="1" type="ORF">THII_3318</name>
</gene>
<dbReference type="Proteomes" id="UP000031623">
    <property type="component" value="Chromosome"/>
</dbReference>
<organism evidence="1 2">
    <name type="scientific">Thioploca ingrica</name>
    <dbReference type="NCBI Taxonomy" id="40754"/>
    <lineage>
        <taxon>Bacteria</taxon>
        <taxon>Pseudomonadati</taxon>
        <taxon>Pseudomonadota</taxon>
        <taxon>Gammaproteobacteria</taxon>
        <taxon>Thiotrichales</taxon>
        <taxon>Thiotrichaceae</taxon>
        <taxon>Thioploca</taxon>
    </lineage>
</organism>
<dbReference type="EMBL" id="AP014633">
    <property type="protein sequence ID" value="BAP57615.1"/>
    <property type="molecule type" value="Genomic_DNA"/>
</dbReference>
<name>A0A090APW2_9GAMM</name>
<keyword evidence="2" id="KW-1185">Reference proteome</keyword>
<dbReference type="HOGENOM" id="CLU_2398647_0_0_6"/>
<evidence type="ECO:0000313" key="2">
    <source>
        <dbReference type="Proteomes" id="UP000031623"/>
    </source>
</evidence>
<accession>A0A090APW2</accession>
<protein>
    <submittedName>
        <fullName evidence="1">Uncharacterized protein</fullName>
    </submittedName>
</protein>
<sequence>MNFITIRENITQQQAHSILNKLDEMAQVHEIAAFCGSRILYIDYIAGQIKYRFVSRIPNPQRNVAEISRTEVLQLILNRNDLPLTRNISYQVN</sequence>
<dbReference type="KEGG" id="tig:THII_3318"/>
<reference evidence="1 2" key="1">
    <citation type="journal article" date="2014" name="ISME J.">
        <title>Ecophysiology of Thioploca ingrica as revealed by the complete genome sequence supplemented with proteomic evidence.</title>
        <authorList>
            <person name="Kojima H."/>
            <person name="Ogura Y."/>
            <person name="Yamamoto N."/>
            <person name="Togashi T."/>
            <person name="Mori H."/>
            <person name="Watanabe T."/>
            <person name="Nemoto F."/>
            <person name="Kurokawa K."/>
            <person name="Hayashi T."/>
            <person name="Fukui M."/>
        </authorList>
    </citation>
    <scope>NUCLEOTIDE SEQUENCE [LARGE SCALE GENOMIC DNA]</scope>
</reference>